<organism evidence="11 12">
    <name type="scientific">Tenacibaculum maritimum NCIMB 2154</name>
    <dbReference type="NCBI Taxonomy" id="1349785"/>
    <lineage>
        <taxon>Bacteria</taxon>
        <taxon>Pseudomonadati</taxon>
        <taxon>Bacteroidota</taxon>
        <taxon>Flavobacteriia</taxon>
        <taxon>Flavobacteriales</taxon>
        <taxon>Flavobacteriaceae</taxon>
        <taxon>Tenacibaculum</taxon>
    </lineage>
</organism>
<name>A0A2H1EBG3_9FLAO</name>
<dbReference type="Pfam" id="PF00884">
    <property type="entry name" value="Sulfatase"/>
    <property type="match status" value="1"/>
</dbReference>
<dbReference type="EMBL" id="LT634361">
    <property type="protein sequence ID" value="SFZ83712.1"/>
    <property type="molecule type" value="Genomic_DNA"/>
</dbReference>
<dbReference type="SUPFAM" id="SSF53649">
    <property type="entry name" value="Alkaline phosphatase-like"/>
    <property type="match status" value="1"/>
</dbReference>
<dbReference type="GeneID" id="47723675"/>
<dbReference type="InterPro" id="IPR050448">
    <property type="entry name" value="OpgB/LTA_synthase_biosynth"/>
</dbReference>
<evidence type="ECO:0000313" key="12">
    <source>
        <dbReference type="Proteomes" id="UP000231564"/>
    </source>
</evidence>
<evidence type="ECO:0000256" key="7">
    <source>
        <dbReference type="PIRSR" id="PIRSR005091-2"/>
    </source>
</evidence>
<feature type="active site" evidence="6">
    <location>
        <position position="324"/>
    </location>
</feature>
<feature type="binding site" evidence="7">
    <location>
        <position position="441"/>
    </location>
    <ligand>
        <name>substrate</name>
    </ligand>
</feature>
<dbReference type="GO" id="GO:0046872">
    <property type="term" value="F:metal ion binding"/>
    <property type="evidence" value="ECO:0007669"/>
    <property type="project" value="UniProtKB-KW"/>
</dbReference>
<dbReference type="PIRSF" id="PIRSF005091">
    <property type="entry name" value="Mmb_sulf_HI1246"/>
    <property type="match status" value="1"/>
</dbReference>
<evidence type="ECO:0000256" key="9">
    <source>
        <dbReference type="SAM" id="Phobius"/>
    </source>
</evidence>
<dbReference type="AlphaFoldDB" id="A0A2H1EBG3"/>
<dbReference type="Gene3D" id="3.40.720.10">
    <property type="entry name" value="Alkaline Phosphatase, subunit A"/>
    <property type="match status" value="1"/>
</dbReference>
<keyword evidence="12" id="KW-1185">Reference proteome</keyword>
<dbReference type="InterPro" id="IPR012160">
    <property type="entry name" value="LtaS-like"/>
</dbReference>
<evidence type="ECO:0000256" key="5">
    <source>
        <dbReference type="ARBA" id="ARBA00023136"/>
    </source>
</evidence>
<proteinExistence type="predicted"/>
<evidence type="ECO:0000256" key="6">
    <source>
        <dbReference type="PIRSR" id="PIRSR005091-1"/>
    </source>
</evidence>
<feature type="binding site" evidence="8">
    <location>
        <position position="284"/>
    </location>
    <ligand>
        <name>Mn(2+)</name>
        <dbReference type="ChEBI" id="CHEBI:29035"/>
    </ligand>
</feature>
<evidence type="ECO:0000256" key="1">
    <source>
        <dbReference type="ARBA" id="ARBA00004651"/>
    </source>
</evidence>
<keyword evidence="7" id="KW-0479">Metal-binding</keyword>
<evidence type="ECO:0000256" key="3">
    <source>
        <dbReference type="ARBA" id="ARBA00022692"/>
    </source>
</evidence>
<protein>
    <submittedName>
        <fullName evidence="11">Sulfatase family protein</fullName>
    </submittedName>
</protein>
<gene>
    <name evidence="11" type="ORF">MARIT_2193</name>
</gene>
<sequence>MFQKIPNYTKYIFSNVFFLFLYIFLFRIIFYFFFAKLEDASTQEISNAFLLGARFDLKLAVLIILPLAFLIFIINYRFFKHSFYEKASNIYLTLAYITITLFYVFDFGYYDYLDIRLDASSLRFLSNFKISSQVLLESYPVFKGLFLLALLSFAFYKFSQWIYKKFSNHHESNSQKAKAFFIIIPLLLLAFGIYNSITHYPLRWSQAFFSKNNHVNQFSLNPILYFFDSFKFRSESFDLNKTKQFYPVIAKQLNLPKDTLLFERKFLKKSEIQTQPNIVIVMLESVGVVPMSYYNNPILTTPKMDSIIKKSINFSNFFVHKAGTAGSVFASITGLPDIDGVRTASRNPMIIDQRIIFDQFNNYEKLYFLGGSANWANIRGVFQSNITNLKIFEEGSYATENRADVWGIDDYELFKESNKELEKIHKKGKPFIAYIQTATNHMPFTVPEKKETFTPLSNKDISSKELKKAGFDGIERLNALRYLDFNVAKFLTRAQQSGYYDNTIFLFFGDHNTSMRKTNSFAKEFDFDNIQLHHVPFFIHAPKYLKPQTISRYTKLVDIMPTAAGLANINYTNYTLGSNVLDSTSMNGSFAFLYKSIKGEPGVAILKDSLYYTKATVSNTTSLYNLNSKSFIDIKQKHPIIAQQLDSLINGFYHGTKYLYYNNKKTK</sequence>
<evidence type="ECO:0000256" key="8">
    <source>
        <dbReference type="PIRSR" id="PIRSR005091-3"/>
    </source>
</evidence>
<feature type="transmembrane region" description="Helical" evidence="9">
    <location>
        <begin position="141"/>
        <end position="158"/>
    </location>
</feature>
<dbReference type="OrthoDB" id="9777768at2"/>
<feature type="transmembrane region" description="Helical" evidence="9">
    <location>
        <begin position="12"/>
        <end position="34"/>
    </location>
</feature>
<dbReference type="CDD" id="cd16015">
    <property type="entry name" value="LTA_synthase"/>
    <property type="match status" value="1"/>
</dbReference>
<dbReference type="STRING" id="1349785.GCA_000509405_01710"/>
<dbReference type="GO" id="GO:0005886">
    <property type="term" value="C:plasma membrane"/>
    <property type="evidence" value="ECO:0007669"/>
    <property type="project" value="UniProtKB-SubCell"/>
</dbReference>
<feature type="binding site" evidence="8">
    <location>
        <position position="511"/>
    </location>
    <ligand>
        <name>Mn(2+)</name>
        <dbReference type="ChEBI" id="CHEBI:29035"/>
    </ligand>
</feature>
<dbReference type="KEGG" id="tmar:MARIT_2193"/>
<evidence type="ECO:0000259" key="10">
    <source>
        <dbReference type="Pfam" id="PF00884"/>
    </source>
</evidence>
<accession>A0A2H1EBG3</accession>
<evidence type="ECO:0000256" key="2">
    <source>
        <dbReference type="ARBA" id="ARBA00022475"/>
    </source>
</evidence>
<keyword evidence="5 9" id="KW-0472">Membrane</keyword>
<dbReference type="RefSeq" id="WP_100211489.1">
    <property type="nucleotide sequence ID" value="NZ_CP138495.1"/>
</dbReference>
<evidence type="ECO:0000256" key="4">
    <source>
        <dbReference type="ARBA" id="ARBA00022989"/>
    </source>
</evidence>
<reference evidence="11 12" key="1">
    <citation type="submission" date="2016-11" db="EMBL/GenBank/DDBJ databases">
        <authorList>
            <person name="Jaros S."/>
            <person name="Januszkiewicz K."/>
            <person name="Wedrychowicz H."/>
        </authorList>
    </citation>
    <scope>NUCLEOTIDE SEQUENCE [LARGE SCALE GENOMIC DNA]</scope>
    <source>
        <strain evidence="11">NCIMB 2154T</strain>
    </source>
</reference>
<dbReference type="PANTHER" id="PTHR47371">
    <property type="entry name" value="LIPOTEICHOIC ACID SYNTHASE"/>
    <property type="match status" value="1"/>
</dbReference>
<keyword evidence="7" id="KW-0464">Manganese</keyword>
<feature type="binding site" evidence="8">
    <location>
        <position position="510"/>
    </location>
    <ligand>
        <name>Mn(2+)</name>
        <dbReference type="ChEBI" id="CHEBI:29035"/>
    </ligand>
</feature>
<dbReference type="Proteomes" id="UP000231564">
    <property type="component" value="Chromosome MARIT"/>
</dbReference>
<comment type="subcellular location">
    <subcellularLocation>
        <location evidence="1">Cell membrane</location>
        <topology evidence="1">Multi-pass membrane protein</topology>
    </subcellularLocation>
</comment>
<keyword evidence="3 9" id="KW-0812">Transmembrane</keyword>
<feature type="transmembrane region" description="Helical" evidence="9">
    <location>
        <begin position="90"/>
        <end position="110"/>
    </location>
</feature>
<dbReference type="PANTHER" id="PTHR47371:SF3">
    <property type="entry name" value="PHOSPHOGLYCEROL TRANSFERASE I"/>
    <property type="match status" value="1"/>
</dbReference>
<evidence type="ECO:0000313" key="11">
    <source>
        <dbReference type="EMBL" id="SFZ83712.1"/>
    </source>
</evidence>
<dbReference type="InterPro" id="IPR000917">
    <property type="entry name" value="Sulfatase_N"/>
</dbReference>
<keyword evidence="2" id="KW-1003">Cell membrane</keyword>
<keyword evidence="4 9" id="KW-1133">Transmembrane helix</keyword>
<dbReference type="InterPro" id="IPR017850">
    <property type="entry name" value="Alkaline_phosphatase_core_sf"/>
</dbReference>
<feature type="transmembrane region" description="Helical" evidence="9">
    <location>
        <begin position="179"/>
        <end position="197"/>
    </location>
</feature>
<feature type="transmembrane region" description="Helical" evidence="9">
    <location>
        <begin position="59"/>
        <end position="78"/>
    </location>
</feature>
<feature type="domain" description="Sulfatase N-terminal" evidence="10">
    <location>
        <begin position="276"/>
        <end position="569"/>
    </location>
</feature>
<feature type="binding site" evidence="8">
    <location>
        <position position="324"/>
    </location>
    <ligand>
        <name>Mn(2+)</name>
        <dbReference type="ChEBI" id="CHEBI:29035"/>
    </ligand>
</feature>